<keyword evidence="3" id="KW-1185">Reference proteome</keyword>
<evidence type="ECO:0000313" key="3">
    <source>
        <dbReference type="Proteomes" id="UP001208570"/>
    </source>
</evidence>
<gene>
    <name evidence="2" type="ORF">LSH36_338g07025</name>
</gene>
<evidence type="ECO:0000259" key="1">
    <source>
        <dbReference type="Pfam" id="PF19281"/>
    </source>
</evidence>
<dbReference type="PANTHER" id="PTHR15698:SF10">
    <property type="entry name" value="PHYTANOYL-COA HYDROXYLASE-INTERACTING PROTEIN-LIKE C-TERMINAL DOMAIN-CONTAINING PROTEIN"/>
    <property type="match status" value="1"/>
</dbReference>
<accession>A0AAD9JFH1</accession>
<feature type="domain" description="Phytanoyl-CoA hydroxylase-interacting protein-like C-terminal" evidence="1">
    <location>
        <begin position="7"/>
        <end position="181"/>
    </location>
</feature>
<sequence length="217" mass="24752">MMTRKNKAENYIIGGLLMECTYFVRDKTENYFEDILSNKNGLMKPYPKDSHGDPRSPIFGNLDGLFFSNSLQATNCSSYGPKRFRVKVSSLVNKYTRAYFSDFYCVPGRRTPRPDSIIIVLTNAGSTADEFCRSHLISLDLATNPFFRIQRIDGDSSYGVWIVNRSCLQVELYYTEAIDIKTVIDDGSANFTDVSTRDIRAYIRVPRPKSEICEYCG</sequence>
<dbReference type="InterPro" id="IPR045545">
    <property type="entry name" value="PHYIP/PHIPL_C"/>
</dbReference>
<evidence type="ECO:0000313" key="2">
    <source>
        <dbReference type="EMBL" id="KAK2152178.1"/>
    </source>
</evidence>
<dbReference type="EMBL" id="JAODUP010000338">
    <property type="protein sequence ID" value="KAK2152178.1"/>
    <property type="molecule type" value="Genomic_DNA"/>
</dbReference>
<dbReference type="InterPro" id="IPR042868">
    <property type="entry name" value="PHYHIP/PHYHIPL"/>
</dbReference>
<protein>
    <recommendedName>
        <fullName evidence="1">Phytanoyl-CoA hydroxylase-interacting protein-like C-terminal domain-containing protein</fullName>
    </recommendedName>
</protein>
<dbReference type="PANTHER" id="PTHR15698">
    <property type="entry name" value="PROTEIN CBG15099"/>
    <property type="match status" value="1"/>
</dbReference>
<organism evidence="2 3">
    <name type="scientific">Paralvinella palmiformis</name>
    <dbReference type="NCBI Taxonomy" id="53620"/>
    <lineage>
        <taxon>Eukaryota</taxon>
        <taxon>Metazoa</taxon>
        <taxon>Spiralia</taxon>
        <taxon>Lophotrochozoa</taxon>
        <taxon>Annelida</taxon>
        <taxon>Polychaeta</taxon>
        <taxon>Sedentaria</taxon>
        <taxon>Canalipalpata</taxon>
        <taxon>Terebellida</taxon>
        <taxon>Terebelliformia</taxon>
        <taxon>Alvinellidae</taxon>
        <taxon>Paralvinella</taxon>
    </lineage>
</organism>
<reference evidence="2" key="1">
    <citation type="journal article" date="2023" name="Mol. Biol. Evol.">
        <title>Third-Generation Sequencing Reveals the Adaptive Role of the Epigenome in Three Deep-Sea Polychaetes.</title>
        <authorList>
            <person name="Perez M."/>
            <person name="Aroh O."/>
            <person name="Sun Y."/>
            <person name="Lan Y."/>
            <person name="Juniper S.K."/>
            <person name="Young C.R."/>
            <person name="Angers B."/>
            <person name="Qian P.Y."/>
        </authorList>
    </citation>
    <scope>NUCLEOTIDE SEQUENCE</scope>
    <source>
        <strain evidence="2">P08H-3</strain>
    </source>
</reference>
<dbReference type="Pfam" id="PF19281">
    <property type="entry name" value="PHYHIP_C"/>
    <property type="match status" value="1"/>
</dbReference>
<name>A0AAD9JFH1_9ANNE</name>
<comment type="caution">
    <text evidence="2">The sequence shown here is derived from an EMBL/GenBank/DDBJ whole genome shotgun (WGS) entry which is preliminary data.</text>
</comment>
<dbReference type="Proteomes" id="UP001208570">
    <property type="component" value="Unassembled WGS sequence"/>
</dbReference>
<dbReference type="AlphaFoldDB" id="A0AAD9JFH1"/>
<proteinExistence type="predicted"/>